<feature type="binding site" evidence="11">
    <location>
        <begin position="233"/>
        <end position="239"/>
    </location>
    <ligand>
        <name>GTP</name>
        <dbReference type="ChEBI" id="CHEBI:37565"/>
    </ligand>
</feature>
<dbReference type="OrthoDB" id="5817230at2759"/>
<dbReference type="PANTHER" id="PTHR10218">
    <property type="entry name" value="GTP-BINDING PROTEIN ALPHA SUBUNIT"/>
    <property type="match status" value="1"/>
</dbReference>
<evidence type="ECO:0000313" key="14">
    <source>
        <dbReference type="EMBL" id="ODQ62173.1"/>
    </source>
</evidence>
<dbReference type="STRING" id="683960.A0A1E3P9T5"/>
<evidence type="ECO:0000256" key="3">
    <source>
        <dbReference type="ARBA" id="ARBA00022741"/>
    </source>
</evidence>
<feature type="compositionally biased region" description="Polar residues" evidence="13">
    <location>
        <begin position="41"/>
        <end position="52"/>
    </location>
</feature>
<dbReference type="GO" id="GO:0001664">
    <property type="term" value="F:G protein-coupled receptor binding"/>
    <property type="evidence" value="ECO:0007669"/>
    <property type="project" value="InterPro"/>
</dbReference>
<organism evidence="14 15">
    <name type="scientific">Wickerhamomyces anomalus (strain ATCC 58044 / CBS 1984 / NCYC 433 / NRRL Y-366-8)</name>
    <name type="common">Yeast</name>
    <name type="synonym">Hansenula anomala</name>
    <dbReference type="NCBI Taxonomy" id="683960"/>
    <lineage>
        <taxon>Eukaryota</taxon>
        <taxon>Fungi</taxon>
        <taxon>Dikarya</taxon>
        <taxon>Ascomycota</taxon>
        <taxon>Saccharomycotina</taxon>
        <taxon>Saccharomycetes</taxon>
        <taxon>Phaffomycetales</taxon>
        <taxon>Wickerhamomycetaceae</taxon>
        <taxon>Wickerhamomyces</taxon>
    </lineage>
</organism>
<keyword evidence="3 11" id="KW-0547">Nucleotide-binding</keyword>
<feature type="compositionally biased region" description="Polar residues" evidence="13">
    <location>
        <begin position="14"/>
        <end position="33"/>
    </location>
</feature>
<dbReference type="FunFam" id="3.40.50.300:FF:000181">
    <property type="entry name" value="Guanine nucleotide-binding protein subunit alpha"/>
    <property type="match status" value="1"/>
</dbReference>
<dbReference type="FunFam" id="1.10.400.10:FF:000007">
    <property type="entry name" value="Guanine nucleotide-binding protein subunit alpha"/>
    <property type="match status" value="1"/>
</dbReference>
<dbReference type="AlphaFoldDB" id="A0A1E3P9T5"/>
<gene>
    <name evidence="14" type="ORF">WICANDRAFT_82276</name>
</gene>
<keyword evidence="8" id="KW-0449">Lipoprotein</keyword>
<dbReference type="InterPro" id="IPR001019">
    <property type="entry name" value="Gprotein_alpha_su"/>
</dbReference>
<dbReference type="GeneID" id="30202608"/>
<dbReference type="GO" id="GO:0003924">
    <property type="term" value="F:GTPase activity"/>
    <property type="evidence" value="ECO:0007669"/>
    <property type="project" value="EnsemblFungi"/>
</dbReference>
<keyword evidence="6" id="KW-0564">Palmitate</keyword>
<reference evidence="14 15" key="1">
    <citation type="journal article" date="2016" name="Proc. Natl. Acad. Sci. U.S.A.">
        <title>Comparative genomics of biotechnologically important yeasts.</title>
        <authorList>
            <person name="Riley R."/>
            <person name="Haridas S."/>
            <person name="Wolfe K.H."/>
            <person name="Lopes M.R."/>
            <person name="Hittinger C.T."/>
            <person name="Goeker M."/>
            <person name="Salamov A.A."/>
            <person name="Wisecaver J.H."/>
            <person name="Long T.M."/>
            <person name="Calvey C.H."/>
            <person name="Aerts A.L."/>
            <person name="Barry K.W."/>
            <person name="Choi C."/>
            <person name="Clum A."/>
            <person name="Coughlan A.Y."/>
            <person name="Deshpande S."/>
            <person name="Douglass A.P."/>
            <person name="Hanson S.J."/>
            <person name="Klenk H.-P."/>
            <person name="LaButti K.M."/>
            <person name="Lapidus A."/>
            <person name="Lindquist E.A."/>
            <person name="Lipzen A.M."/>
            <person name="Meier-Kolthoff J.P."/>
            <person name="Ohm R.A."/>
            <person name="Otillar R.P."/>
            <person name="Pangilinan J.L."/>
            <person name="Peng Y."/>
            <person name="Rokas A."/>
            <person name="Rosa C.A."/>
            <person name="Scheuner C."/>
            <person name="Sibirny A.A."/>
            <person name="Slot J.C."/>
            <person name="Stielow J.B."/>
            <person name="Sun H."/>
            <person name="Kurtzman C.P."/>
            <person name="Blackwell M."/>
            <person name="Grigoriev I.V."/>
            <person name="Jeffries T.W."/>
        </authorList>
    </citation>
    <scope>NUCLEOTIDE SEQUENCE [LARGE SCALE GENOMIC DNA]</scope>
    <source>
        <strain evidence="15">ATCC 58044 / CBS 1984 / NCYC 433 / NRRL Y-366-8</strain>
    </source>
</reference>
<dbReference type="GO" id="GO:0031683">
    <property type="term" value="F:G-protein beta/gamma-subunit complex binding"/>
    <property type="evidence" value="ECO:0007669"/>
    <property type="project" value="InterPro"/>
</dbReference>
<evidence type="ECO:0000256" key="12">
    <source>
        <dbReference type="PIRSR" id="PIRSR601019-2"/>
    </source>
</evidence>
<dbReference type="Pfam" id="PF00503">
    <property type="entry name" value="G-alpha"/>
    <property type="match status" value="1"/>
</dbReference>
<dbReference type="SMART" id="SM00275">
    <property type="entry name" value="G_alpha"/>
    <property type="match status" value="1"/>
</dbReference>
<feature type="binding site" evidence="11">
    <location>
        <begin position="208"/>
        <end position="209"/>
    </location>
    <ligand>
        <name>GTP</name>
        <dbReference type="ChEBI" id="CHEBI:37565"/>
    </ligand>
</feature>
<dbReference type="GO" id="GO:0030437">
    <property type="term" value="P:ascospore formation"/>
    <property type="evidence" value="ECO:0007669"/>
    <property type="project" value="EnsemblFungi"/>
</dbReference>
<dbReference type="GO" id="GO:0005737">
    <property type="term" value="C:cytoplasm"/>
    <property type="evidence" value="ECO:0007669"/>
    <property type="project" value="EnsemblFungi"/>
</dbReference>
<evidence type="ECO:0000313" key="15">
    <source>
        <dbReference type="Proteomes" id="UP000094112"/>
    </source>
</evidence>
<dbReference type="GO" id="GO:0010515">
    <property type="term" value="P:negative regulation of induction of conjugation with cellular fusion"/>
    <property type="evidence" value="ECO:0007669"/>
    <property type="project" value="EnsemblFungi"/>
</dbReference>
<feature type="binding site" evidence="12">
    <location>
        <position position="101"/>
    </location>
    <ligand>
        <name>Mg(2+)</name>
        <dbReference type="ChEBI" id="CHEBI:18420"/>
    </ligand>
</feature>
<dbReference type="GO" id="GO:0010619">
    <property type="term" value="P:adenylate cyclase-activating glucose-activated G protein-coupled receptor signaling pathway"/>
    <property type="evidence" value="ECO:0007669"/>
    <property type="project" value="EnsemblFungi"/>
</dbReference>
<evidence type="ECO:0000256" key="10">
    <source>
        <dbReference type="ARBA" id="ARBA00078467"/>
    </source>
</evidence>
<sequence length="410" mass="46587">MGSCLSKEDAPASAQVSNKVQRTSKLDNPSSSSNEKDANDIAQNNKPLNGNNQQIIQQQQQQLSDTQQARKQSIVPSESSNGTSTAVNSVLLLGSGESGKSTILQQLKILHSNGFSDQELFDFKPFIFGNIILSAKDLVEAYKKFDIKLETDDQVDETDFEFISSATAPVDPHKSFDKRLALKIIALWKNQSTAELIKNHRQDFYLMDSAKYFFENLDRISQEDYLPTVTDVLRTRKKTSGIFDLKFELNGLKIHIYDVGGQRSERKKWIYCFDNVTSIIFCVALSEYDQTLLEEKTQNRLEESLTLFDSVVNSRWFSRCSIVLFLNKIDVFVEKLPYSPLENYFPDYSGGNDANKAAKYILWRFTRVNRSGLPIYPYITQATDTNNIKLVFVVVRESILSNILHDTGLL</sequence>
<dbReference type="Proteomes" id="UP000094112">
    <property type="component" value="Unassembled WGS sequence"/>
</dbReference>
<dbReference type="PROSITE" id="PS51882">
    <property type="entry name" value="G_ALPHA"/>
    <property type="match status" value="1"/>
</dbReference>
<feature type="region of interest" description="Disordered" evidence="13">
    <location>
        <begin position="1"/>
        <end position="84"/>
    </location>
</feature>
<evidence type="ECO:0000256" key="11">
    <source>
        <dbReference type="PIRSR" id="PIRSR601019-1"/>
    </source>
</evidence>
<evidence type="ECO:0000256" key="13">
    <source>
        <dbReference type="SAM" id="MobiDB-lite"/>
    </source>
</evidence>
<dbReference type="GO" id="GO:0001403">
    <property type="term" value="P:invasive growth in response to glucose limitation"/>
    <property type="evidence" value="ECO:0007669"/>
    <property type="project" value="EnsemblFungi"/>
</dbReference>
<protein>
    <recommendedName>
        <fullName evidence="9">Guanine nucleotide-binding protein alpha-2 subunit</fullName>
    </recommendedName>
    <alternativeName>
        <fullName evidence="10">GP2-alpha</fullName>
    </alternativeName>
</protein>
<dbReference type="GO" id="GO:0005525">
    <property type="term" value="F:GTP binding"/>
    <property type="evidence" value="ECO:0007669"/>
    <property type="project" value="UniProtKB-KW"/>
</dbReference>
<feature type="binding site" evidence="11">
    <location>
        <position position="382"/>
    </location>
    <ligand>
        <name>GTP</name>
        <dbReference type="ChEBI" id="CHEBI:37565"/>
    </ligand>
</feature>
<dbReference type="InterPro" id="IPR011025">
    <property type="entry name" value="GproteinA_insert"/>
</dbReference>
<feature type="binding site" evidence="11">
    <location>
        <begin position="327"/>
        <end position="330"/>
    </location>
    <ligand>
        <name>GTP</name>
        <dbReference type="ChEBI" id="CHEBI:37565"/>
    </ligand>
</feature>
<name>A0A1E3P9T5_WICAA</name>
<feature type="compositionally biased region" description="Low complexity" evidence="13">
    <location>
        <begin position="53"/>
        <end position="62"/>
    </location>
</feature>
<dbReference type="SUPFAM" id="SSF52540">
    <property type="entry name" value="P-loop containing nucleoside triphosphate hydrolases"/>
    <property type="match status" value="1"/>
</dbReference>
<dbReference type="PRINTS" id="PR01241">
    <property type="entry name" value="GPROTEINAFNG"/>
</dbReference>
<dbReference type="GO" id="GO:0005834">
    <property type="term" value="C:heterotrimeric G-protein complex"/>
    <property type="evidence" value="ECO:0007669"/>
    <property type="project" value="EnsemblFungi"/>
</dbReference>
<feature type="binding site" evidence="11">
    <location>
        <begin position="258"/>
        <end position="262"/>
    </location>
    <ligand>
        <name>GTP</name>
        <dbReference type="ChEBI" id="CHEBI:37565"/>
    </ligand>
</feature>
<dbReference type="SUPFAM" id="SSF47895">
    <property type="entry name" value="Transducin (alpha subunit), insertion domain"/>
    <property type="match status" value="1"/>
</dbReference>
<dbReference type="GO" id="GO:0010856">
    <property type="term" value="F:adenylate cyclase activator activity"/>
    <property type="evidence" value="ECO:0007669"/>
    <property type="project" value="EnsemblFungi"/>
</dbReference>
<evidence type="ECO:0000256" key="5">
    <source>
        <dbReference type="ARBA" id="ARBA00023134"/>
    </source>
</evidence>
<feature type="binding site" evidence="12">
    <location>
        <position position="239"/>
    </location>
    <ligand>
        <name>Mg(2+)</name>
        <dbReference type="ChEBI" id="CHEBI:18420"/>
    </ligand>
</feature>
<dbReference type="GO" id="GO:0007124">
    <property type="term" value="P:pseudohyphal growth"/>
    <property type="evidence" value="ECO:0007669"/>
    <property type="project" value="EnsemblFungi"/>
</dbReference>
<feature type="compositionally biased region" description="Polar residues" evidence="13">
    <location>
        <begin position="63"/>
        <end position="84"/>
    </location>
</feature>
<dbReference type="EMBL" id="KV454208">
    <property type="protein sequence ID" value="ODQ62173.1"/>
    <property type="molecule type" value="Genomic_DNA"/>
</dbReference>
<feature type="binding site" evidence="11">
    <location>
        <begin position="97"/>
        <end position="102"/>
    </location>
    <ligand>
        <name>GTP</name>
        <dbReference type="ChEBI" id="CHEBI:37565"/>
    </ligand>
</feature>
<evidence type="ECO:0000256" key="9">
    <source>
        <dbReference type="ARBA" id="ARBA00074402"/>
    </source>
</evidence>
<keyword evidence="7" id="KW-0807">Transducer</keyword>
<evidence type="ECO:0000256" key="6">
    <source>
        <dbReference type="ARBA" id="ARBA00023139"/>
    </source>
</evidence>
<keyword evidence="5 11" id="KW-0342">GTP-binding</keyword>
<keyword evidence="4 12" id="KW-0460">Magnesium</keyword>
<dbReference type="RefSeq" id="XP_019041380.1">
    <property type="nucleotide sequence ID" value="XM_019185362.1"/>
</dbReference>
<proteinExistence type="predicted"/>
<keyword evidence="2 12" id="KW-0479">Metal-binding</keyword>
<dbReference type="InterPro" id="IPR002975">
    <property type="entry name" value="Fungi_Gprotein_alpha"/>
</dbReference>
<evidence type="ECO:0000256" key="8">
    <source>
        <dbReference type="ARBA" id="ARBA00023288"/>
    </source>
</evidence>
<dbReference type="GO" id="GO:0046872">
    <property type="term" value="F:metal ion binding"/>
    <property type="evidence" value="ECO:0007669"/>
    <property type="project" value="UniProtKB-KW"/>
</dbReference>
<dbReference type="Gene3D" id="3.40.50.300">
    <property type="entry name" value="P-loop containing nucleotide triphosphate hydrolases"/>
    <property type="match status" value="1"/>
</dbReference>
<evidence type="ECO:0000256" key="2">
    <source>
        <dbReference type="ARBA" id="ARBA00022723"/>
    </source>
</evidence>
<dbReference type="InterPro" id="IPR027417">
    <property type="entry name" value="P-loop_NTPase"/>
</dbReference>
<dbReference type="PRINTS" id="PR00318">
    <property type="entry name" value="GPROTEINA"/>
</dbReference>
<dbReference type="GO" id="GO:0000122">
    <property type="term" value="P:negative regulation of transcription by RNA polymerase II"/>
    <property type="evidence" value="ECO:0007669"/>
    <property type="project" value="EnsemblFungi"/>
</dbReference>
<dbReference type="PANTHER" id="PTHR10218:SF369">
    <property type="entry name" value="GUANINE NUCLEOTIDE-BINDING PROTEIN ALPHA-2 SUBUNIT"/>
    <property type="match status" value="1"/>
</dbReference>
<feature type="compositionally biased region" description="Basic and acidic residues" evidence="13">
    <location>
        <begin position="1"/>
        <end position="10"/>
    </location>
</feature>
<evidence type="ECO:0000256" key="4">
    <source>
        <dbReference type="ARBA" id="ARBA00022842"/>
    </source>
</evidence>
<dbReference type="CDD" id="cd00066">
    <property type="entry name" value="G-alpha"/>
    <property type="match status" value="1"/>
</dbReference>
<evidence type="ECO:0000256" key="7">
    <source>
        <dbReference type="ARBA" id="ARBA00023224"/>
    </source>
</evidence>
<accession>A0A1E3P9T5</accession>
<evidence type="ECO:0000256" key="1">
    <source>
        <dbReference type="ARBA" id="ARBA00022707"/>
    </source>
</evidence>
<dbReference type="Gene3D" id="1.10.400.10">
    <property type="entry name" value="GI Alpha 1, domain 2-like"/>
    <property type="match status" value="1"/>
</dbReference>
<keyword evidence="15" id="KW-1185">Reference proteome</keyword>
<keyword evidence="1" id="KW-0519">Myristate</keyword>